<dbReference type="AlphaFoldDB" id="A0A8T0FAT6"/>
<keyword evidence="2" id="KW-1185">Reference proteome</keyword>
<dbReference type="SUPFAM" id="SSF53098">
    <property type="entry name" value="Ribonuclease H-like"/>
    <property type="match status" value="1"/>
</dbReference>
<comment type="caution">
    <text evidence="1">The sequence shown here is derived from an EMBL/GenBank/DDBJ whole genome shotgun (WGS) entry which is preliminary data.</text>
</comment>
<reference evidence="1" key="1">
    <citation type="journal article" date="2020" name="bioRxiv">
        <title>Chromosome-level reference genome of the European wasp spider Argiope bruennichi: a resource for studies on range expansion and evolutionary adaptation.</title>
        <authorList>
            <person name="Sheffer M.M."/>
            <person name="Hoppe A."/>
            <person name="Krehenwinkel H."/>
            <person name="Uhl G."/>
            <person name="Kuss A.W."/>
            <person name="Jensen L."/>
            <person name="Jensen C."/>
            <person name="Gillespie R.G."/>
            <person name="Hoff K.J."/>
            <person name="Prost S."/>
        </authorList>
    </citation>
    <scope>NUCLEOTIDE SEQUENCE</scope>
</reference>
<gene>
    <name evidence="1" type="ORF">HNY73_009880</name>
</gene>
<dbReference type="Proteomes" id="UP000807504">
    <property type="component" value="Unassembled WGS sequence"/>
</dbReference>
<dbReference type="EMBL" id="JABXBU010000015">
    <property type="protein sequence ID" value="KAF8788374.1"/>
    <property type="molecule type" value="Genomic_DNA"/>
</dbReference>
<dbReference type="InterPro" id="IPR012337">
    <property type="entry name" value="RNaseH-like_sf"/>
</dbReference>
<reference evidence="1" key="2">
    <citation type="submission" date="2020-06" db="EMBL/GenBank/DDBJ databases">
        <authorList>
            <person name="Sheffer M."/>
        </authorList>
    </citation>
    <scope>NUCLEOTIDE SEQUENCE</scope>
</reference>
<evidence type="ECO:0000313" key="1">
    <source>
        <dbReference type="EMBL" id="KAF8788374.1"/>
    </source>
</evidence>
<organism evidence="1 2">
    <name type="scientific">Argiope bruennichi</name>
    <name type="common">Wasp spider</name>
    <name type="synonym">Aranea bruennichi</name>
    <dbReference type="NCBI Taxonomy" id="94029"/>
    <lineage>
        <taxon>Eukaryota</taxon>
        <taxon>Metazoa</taxon>
        <taxon>Ecdysozoa</taxon>
        <taxon>Arthropoda</taxon>
        <taxon>Chelicerata</taxon>
        <taxon>Arachnida</taxon>
        <taxon>Araneae</taxon>
        <taxon>Araneomorphae</taxon>
        <taxon>Entelegynae</taxon>
        <taxon>Araneoidea</taxon>
        <taxon>Araneidae</taxon>
        <taxon>Argiope</taxon>
    </lineage>
</organism>
<evidence type="ECO:0008006" key="3">
    <source>
        <dbReference type="Google" id="ProtNLM"/>
    </source>
</evidence>
<name>A0A8T0FAT6_ARGBR</name>
<accession>A0A8T0FAT6</accession>
<evidence type="ECO:0000313" key="2">
    <source>
        <dbReference type="Proteomes" id="UP000807504"/>
    </source>
</evidence>
<sequence length="89" mass="10139">MEKTRTTPLHPQSDGMVVRFNRTILNHLALFVSRNQRLGPEVAVVPSGIPESNSREYRLHSITDRVWARVELPCDLLFERSPDAPCSPE</sequence>
<protein>
    <recommendedName>
        <fullName evidence="3">Integrase catalytic domain-containing protein</fullName>
    </recommendedName>
</protein>
<proteinExistence type="predicted"/>